<dbReference type="GO" id="GO:0016787">
    <property type="term" value="F:hydrolase activity"/>
    <property type="evidence" value="ECO:0007669"/>
    <property type="project" value="UniProtKB-KW"/>
</dbReference>
<dbReference type="Proteomes" id="UP000237839">
    <property type="component" value="Unassembled WGS sequence"/>
</dbReference>
<dbReference type="PANTHER" id="PTHR43689:SF8">
    <property type="entry name" value="ALPHA_BETA-HYDROLASES SUPERFAMILY PROTEIN"/>
    <property type="match status" value="1"/>
</dbReference>
<comment type="caution">
    <text evidence="2">The sequence shown here is derived from an EMBL/GenBank/DDBJ whole genome shotgun (WGS) entry which is preliminary data.</text>
</comment>
<evidence type="ECO:0000259" key="1">
    <source>
        <dbReference type="Pfam" id="PF12697"/>
    </source>
</evidence>
<dbReference type="SUPFAM" id="SSF53474">
    <property type="entry name" value="alpha/beta-Hydrolases"/>
    <property type="match status" value="1"/>
</dbReference>
<dbReference type="OrthoDB" id="5521505at2"/>
<name>A0A2S9GXR3_9BURK</name>
<organism evidence="2 3">
    <name type="scientific">Solimicrobium silvestre</name>
    <dbReference type="NCBI Taxonomy" id="2099400"/>
    <lineage>
        <taxon>Bacteria</taxon>
        <taxon>Pseudomonadati</taxon>
        <taxon>Pseudomonadota</taxon>
        <taxon>Betaproteobacteria</taxon>
        <taxon>Burkholderiales</taxon>
        <taxon>Oxalobacteraceae</taxon>
        <taxon>Solimicrobium</taxon>
    </lineage>
</organism>
<feature type="domain" description="AB hydrolase-1" evidence="1">
    <location>
        <begin position="8"/>
        <end position="130"/>
    </location>
</feature>
<dbReference type="Pfam" id="PF12697">
    <property type="entry name" value="Abhydrolase_6"/>
    <property type="match status" value="1"/>
</dbReference>
<evidence type="ECO:0000313" key="2">
    <source>
        <dbReference type="EMBL" id="PRC92517.1"/>
    </source>
</evidence>
<proteinExistence type="predicted"/>
<reference evidence="2 3" key="1">
    <citation type="submission" date="2018-02" db="EMBL/GenBank/DDBJ databases">
        <title>Solimicrobium silvestre gen. nov., sp. nov., isolated from alpine forest soil.</title>
        <authorList>
            <person name="Margesin R."/>
            <person name="Albuquerque L."/>
            <person name="Zhang D.-C."/>
            <person name="Froufe H.J.C."/>
            <person name="Severino R."/>
            <person name="Roxo I."/>
            <person name="Egas C."/>
            <person name="Da Costa M.S."/>
        </authorList>
    </citation>
    <scope>NUCLEOTIDE SEQUENCE [LARGE SCALE GENOMIC DNA]</scope>
    <source>
        <strain evidence="2 3">S20-91</strain>
    </source>
</reference>
<gene>
    <name evidence="2" type="ORF">S2091_2892</name>
</gene>
<dbReference type="EMBL" id="PUGF01000013">
    <property type="protein sequence ID" value="PRC92517.1"/>
    <property type="molecule type" value="Genomic_DNA"/>
</dbReference>
<protein>
    <submittedName>
        <fullName evidence="2">Alpha/beta hydrolase family</fullName>
    </submittedName>
</protein>
<dbReference type="Gene3D" id="3.40.50.1820">
    <property type="entry name" value="alpha/beta hydrolase"/>
    <property type="match status" value="1"/>
</dbReference>
<accession>A0A2S9GXR3</accession>
<evidence type="ECO:0000313" key="3">
    <source>
        <dbReference type="Proteomes" id="UP000237839"/>
    </source>
</evidence>
<keyword evidence="3" id="KW-1185">Reference proteome</keyword>
<dbReference type="RefSeq" id="WP_105532635.1">
    <property type="nucleotide sequence ID" value="NZ_PUGF01000013.1"/>
</dbReference>
<dbReference type="PANTHER" id="PTHR43689">
    <property type="entry name" value="HYDROLASE"/>
    <property type="match status" value="1"/>
</dbReference>
<dbReference type="InterPro" id="IPR029058">
    <property type="entry name" value="AB_hydrolase_fold"/>
</dbReference>
<keyword evidence="2" id="KW-0378">Hydrolase</keyword>
<dbReference type="AlphaFoldDB" id="A0A2S9GXR3"/>
<sequence length="207" mass="22085">MTITPTKLIFLPGAGGSAEFWHPVASLLTHPASRVLLGWPGFGSVPANSDVQNIDDLVALVVDEIDQPSALLAQSMGGVVAIQAALKRPELITHLVLAATSGGVNMSDLQVADWRQAFIEANPTFPRWFADYNDDLSTSIVAIQAPTLLLWGDSDLISPIDVGLRLKELLPSSRIHVLPNGEHDFASKLAASVAPLIDTHLNNARST</sequence>
<dbReference type="InterPro" id="IPR000073">
    <property type="entry name" value="AB_hydrolase_1"/>
</dbReference>